<comment type="caution">
    <text evidence="2">The sequence shown here is derived from an EMBL/GenBank/DDBJ whole genome shotgun (WGS) entry which is preliminary data.</text>
</comment>
<accession>A0ABN1MMP2</accession>
<gene>
    <name evidence="2" type="ORF">GCM10009118_09790</name>
</gene>
<organism evidence="2 3">
    <name type="scientific">Wandonia haliotis</name>
    <dbReference type="NCBI Taxonomy" id="574963"/>
    <lineage>
        <taxon>Bacteria</taxon>
        <taxon>Pseudomonadati</taxon>
        <taxon>Bacteroidota</taxon>
        <taxon>Flavobacteriia</taxon>
        <taxon>Flavobacteriales</taxon>
        <taxon>Crocinitomicaceae</taxon>
        <taxon>Wandonia</taxon>
    </lineage>
</organism>
<dbReference type="InterPro" id="IPR019861">
    <property type="entry name" value="PorP/SprF_Bacteroidetes"/>
</dbReference>
<keyword evidence="1" id="KW-0732">Signal</keyword>
<dbReference type="EMBL" id="BAAAFH010000003">
    <property type="protein sequence ID" value="GAA0874571.1"/>
    <property type="molecule type" value="Genomic_DNA"/>
</dbReference>
<evidence type="ECO:0000313" key="2">
    <source>
        <dbReference type="EMBL" id="GAA0874571.1"/>
    </source>
</evidence>
<dbReference type="NCBIfam" id="TIGR03519">
    <property type="entry name" value="T9SS_PorP_fam"/>
    <property type="match status" value="1"/>
</dbReference>
<name>A0ABN1MMP2_9FLAO</name>
<evidence type="ECO:0000256" key="1">
    <source>
        <dbReference type="SAM" id="SignalP"/>
    </source>
</evidence>
<protein>
    <submittedName>
        <fullName evidence="2">Type IX secretion system membrane protein PorP/SprF</fullName>
    </submittedName>
</protein>
<keyword evidence="3" id="KW-1185">Reference proteome</keyword>
<dbReference type="Pfam" id="PF11751">
    <property type="entry name" value="PorP_SprF"/>
    <property type="match status" value="1"/>
</dbReference>
<reference evidence="2 3" key="1">
    <citation type="journal article" date="2019" name="Int. J. Syst. Evol. Microbiol.">
        <title>The Global Catalogue of Microorganisms (GCM) 10K type strain sequencing project: providing services to taxonomists for standard genome sequencing and annotation.</title>
        <authorList>
            <consortium name="The Broad Institute Genomics Platform"/>
            <consortium name="The Broad Institute Genome Sequencing Center for Infectious Disease"/>
            <person name="Wu L."/>
            <person name="Ma J."/>
        </authorList>
    </citation>
    <scope>NUCLEOTIDE SEQUENCE [LARGE SCALE GENOMIC DNA]</scope>
    <source>
        <strain evidence="2 3">JCM 16083</strain>
    </source>
</reference>
<dbReference type="RefSeq" id="WP_343785471.1">
    <property type="nucleotide sequence ID" value="NZ_BAAAFH010000003.1"/>
</dbReference>
<feature type="signal peptide" evidence="1">
    <location>
        <begin position="1"/>
        <end position="20"/>
    </location>
</feature>
<evidence type="ECO:0000313" key="3">
    <source>
        <dbReference type="Proteomes" id="UP001501126"/>
    </source>
</evidence>
<feature type="chain" id="PRO_5045982546" evidence="1">
    <location>
        <begin position="21"/>
        <end position="341"/>
    </location>
</feature>
<sequence>MKKLFIISLVTLGLSGTLTAQQESQFTQFYLNPYIFNPAASGMTSLIDVNLGFRQQWAGFSGAPRTIFGTVHSRIKFNKKDGNALQEFRPDGAFFSSPQVSTGVLKHVVGGRIYSDQMGPFNKMSLGASYSFHFPLVKSVNMSFGVSGGWSNFGLNPDKVNLYHQNDASYMNLLTNGGNQNFFDMQAGTMIYSKYFEIGYSMTQVIGNKYAVESINTGSRFERHHFIYLAGNIDLNETWTVSPALFMRTVKNAPFNFEGMLRVQYKRMTWLGVGYRNTGSLTISAGANFAKNFRIGYSYDAGIGKYRNVQSGGSHEILLGFMIGKNRKLEKEIDKSKKEEE</sequence>
<dbReference type="Proteomes" id="UP001501126">
    <property type="component" value="Unassembled WGS sequence"/>
</dbReference>
<proteinExistence type="predicted"/>